<protein>
    <recommendedName>
        <fullName evidence="3">Lipoprotein</fullName>
    </recommendedName>
</protein>
<dbReference type="PROSITE" id="PS51257">
    <property type="entry name" value="PROKAR_LIPOPROTEIN"/>
    <property type="match status" value="1"/>
</dbReference>
<evidence type="ECO:0008006" key="3">
    <source>
        <dbReference type="Google" id="ProtNLM"/>
    </source>
</evidence>
<dbReference type="Proteomes" id="UP000254193">
    <property type="component" value="Unassembled WGS sequence"/>
</dbReference>
<evidence type="ECO:0000313" key="1">
    <source>
        <dbReference type="EMBL" id="SUA16588.1"/>
    </source>
</evidence>
<accession>A0A378VJW6</accession>
<reference evidence="1 2" key="1">
    <citation type="submission" date="2018-06" db="EMBL/GenBank/DDBJ databases">
        <authorList>
            <consortium name="Pathogen Informatics"/>
            <person name="Doyle S."/>
        </authorList>
    </citation>
    <scope>NUCLEOTIDE SEQUENCE [LARGE SCALE GENOMIC DNA]</scope>
    <source>
        <strain evidence="1 2">NCTC10616</strain>
    </source>
</reference>
<organism evidence="1 2">
    <name type="scientific">Neisseria lactamica</name>
    <dbReference type="NCBI Taxonomy" id="486"/>
    <lineage>
        <taxon>Bacteria</taxon>
        <taxon>Pseudomonadati</taxon>
        <taxon>Pseudomonadota</taxon>
        <taxon>Betaproteobacteria</taxon>
        <taxon>Neisseriales</taxon>
        <taxon>Neisseriaceae</taxon>
        <taxon>Neisseria</taxon>
    </lineage>
</organism>
<sequence>MKKSIYLLPLVSLLTACGGEPSNSDIKGVLAETLAQMNHYSTGNPMAGEMLEKIQSNLSVSKAGSCVKDDTEGKRFECPISYEVGEYEINGMKVPAYTGSTTIVLVRTDSGWTAH</sequence>
<keyword evidence="2" id="KW-1185">Reference proteome</keyword>
<gene>
    <name evidence="1" type="ORF">NCTC10616_00228</name>
</gene>
<evidence type="ECO:0000313" key="2">
    <source>
        <dbReference type="Proteomes" id="UP000254193"/>
    </source>
</evidence>
<proteinExistence type="predicted"/>
<name>A0A378VJW6_NEILA</name>
<dbReference type="EMBL" id="UGRO01000002">
    <property type="protein sequence ID" value="SUA16588.1"/>
    <property type="molecule type" value="Genomic_DNA"/>
</dbReference>
<dbReference type="RefSeq" id="WP_003711097.1">
    <property type="nucleotide sequence ID" value="NZ_CAUJPR010000049.1"/>
</dbReference>
<dbReference type="AlphaFoldDB" id="A0A378VJW6"/>